<evidence type="ECO:0000313" key="3">
    <source>
        <dbReference type="EMBL" id="NUU58254.1"/>
    </source>
</evidence>
<dbReference type="Pfam" id="PF00534">
    <property type="entry name" value="Glycos_transf_1"/>
    <property type="match status" value="1"/>
</dbReference>
<organism evidence="3 4">
    <name type="scientific">Paenibacillus taichungensis</name>
    <dbReference type="NCBI Taxonomy" id="484184"/>
    <lineage>
        <taxon>Bacteria</taxon>
        <taxon>Bacillati</taxon>
        <taxon>Bacillota</taxon>
        <taxon>Bacilli</taxon>
        <taxon>Bacillales</taxon>
        <taxon>Paenibacillaceae</taxon>
        <taxon>Paenibacillus</taxon>
    </lineage>
</organism>
<dbReference type="Pfam" id="PF13579">
    <property type="entry name" value="Glyco_trans_4_4"/>
    <property type="match status" value="1"/>
</dbReference>
<dbReference type="PANTHER" id="PTHR12526">
    <property type="entry name" value="GLYCOSYLTRANSFERASE"/>
    <property type="match status" value="1"/>
</dbReference>
<dbReference type="SUPFAM" id="SSF53756">
    <property type="entry name" value="UDP-Glycosyltransferase/glycogen phosphorylase"/>
    <property type="match status" value="1"/>
</dbReference>
<evidence type="ECO:0000259" key="2">
    <source>
        <dbReference type="Pfam" id="PF13579"/>
    </source>
</evidence>
<name>A0ABX2MW68_9BACL</name>
<dbReference type="CDD" id="cd03823">
    <property type="entry name" value="GT4_ExpE7-like"/>
    <property type="match status" value="1"/>
</dbReference>
<evidence type="ECO:0000313" key="4">
    <source>
        <dbReference type="Proteomes" id="UP000577724"/>
    </source>
</evidence>
<dbReference type="Gene3D" id="3.40.50.2000">
    <property type="entry name" value="Glycogen Phosphorylase B"/>
    <property type="match status" value="2"/>
</dbReference>
<sequence length="397" mass="45369">MHKILIAHSLYPPHVIGGAEISTQILAQTLDLSYDVKVITVGGHKEGEVRKDSVNGIEILRLPFNNRYWIGDSSRRVSTSDKVLWRVQDIFNIRQYRYIKRYLALTRPVVVHTQNIPGLSLAIWKAAFELEIPVVHTLRDFSLIEPIQISAYSRVYRQISKRYSRMISSVIGISQHILRTHTAMGFFEHASKHVIHNIVENNDNVQDLYADKEVRHDQPLNIGYFGQLTEVKGVHYLIDAVKKLDQKILGKLFIHGDGPMLHQLQELAESEPRIIFKGKLDKSQIARRMAGMDLTIVPSTWDEPFGRVVIESYQVGTPVYASKVGGMPEILMDSGRFTFAAHSADEISKAILNYYELSELEKNQMKLQCFAHSQSFNEDYLLKEHANIYEKLIRCGG</sequence>
<dbReference type="GeneID" id="97134936"/>
<feature type="domain" description="Glycosyltransferase subfamily 4-like N-terminal" evidence="2">
    <location>
        <begin position="17"/>
        <end position="197"/>
    </location>
</feature>
<dbReference type="EMBL" id="JABMCC010000121">
    <property type="protein sequence ID" value="NUU58254.1"/>
    <property type="molecule type" value="Genomic_DNA"/>
</dbReference>
<protein>
    <submittedName>
        <fullName evidence="3">Glycosyltransferase family 4 protein</fullName>
    </submittedName>
</protein>
<comment type="caution">
    <text evidence="3">The sequence shown here is derived from an EMBL/GenBank/DDBJ whole genome shotgun (WGS) entry which is preliminary data.</text>
</comment>
<proteinExistence type="predicted"/>
<keyword evidence="4" id="KW-1185">Reference proteome</keyword>
<evidence type="ECO:0000259" key="1">
    <source>
        <dbReference type="Pfam" id="PF00534"/>
    </source>
</evidence>
<gene>
    <name evidence="3" type="ORF">HP548_29640</name>
</gene>
<accession>A0ABX2MW68</accession>
<feature type="domain" description="Glycosyl transferase family 1" evidence="1">
    <location>
        <begin position="212"/>
        <end position="363"/>
    </location>
</feature>
<dbReference type="InterPro" id="IPR001296">
    <property type="entry name" value="Glyco_trans_1"/>
</dbReference>
<dbReference type="InterPro" id="IPR028098">
    <property type="entry name" value="Glyco_trans_4-like_N"/>
</dbReference>
<dbReference type="Proteomes" id="UP000577724">
    <property type="component" value="Unassembled WGS sequence"/>
</dbReference>
<dbReference type="RefSeq" id="WP_175383685.1">
    <property type="nucleotide sequence ID" value="NZ_CBCRYD010000008.1"/>
</dbReference>
<reference evidence="3 4" key="1">
    <citation type="submission" date="2020-05" db="EMBL/GenBank/DDBJ databases">
        <title>Genome Sequencing of Type Strains.</title>
        <authorList>
            <person name="Lemaire J.F."/>
            <person name="Inderbitzin P."/>
            <person name="Gregorio O.A."/>
            <person name="Collins S.B."/>
            <person name="Wespe N."/>
            <person name="Knight-Connoni V."/>
        </authorList>
    </citation>
    <scope>NUCLEOTIDE SEQUENCE [LARGE SCALE GENOMIC DNA]</scope>
    <source>
        <strain evidence="3 4">DSM 19942</strain>
    </source>
</reference>